<comment type="caution">
    <text evidence="1">The sequence shown here is derived from an EMBL/GenBank/DDBJ whole genome shotgun (WGS) entry which is preliminary data.</text>
</comment>
<dbReference type="InterPro" id="IPR052931">
    <property type="entry name" value="Prophage_regulatory_activator"/>
</dbReference>
<dbReference type="InterPro" id="IPR010260">
    <property type="entry name" value="AlpA"/>
</dbReference>
<evidence type="ECO:0000313" key="1">
    <source>
        <dbReference type="EMBL" id="TKW61097.1"/>
    </source>
</evidence>
<sequence length="76" mass="8630">MEPNITHTLPNTGFLRLKDVMKFIPVSRATIYRKMEEGKFPQAYRLGSNTTAWRAEDIQAYIQQVVNGQGQGAIMT</sequence>
<dbReference type="PANTHER" id="PTHR36154">
    <property type="entry name" value="DNA-BINDING TRANSCRIPTIONAL ACTIVATOR ALPA"/>
    <property type="match status" value="1"/>
</dbReference>
<gene>
    <name evidence="1" type="ORF">DI628_00250</name>
</gene>
<evidence type="ECO:0000313" key="2">
    <source>
        <dbReference type="Proteomes" id="UP000320948"/>
    </source>
</evidence>
<protein>
    <submittedName>
        <fullName evidence="1">AlpA family phage regulatory protein</fullName>
    </submittedName>
</protein>
<dbReference type="Proteomes" id="UP000320948">
    <property type="component" value="Unassembled WGS sequence"/>
</dbReference>
<dbReference type="PANTHER" id="PTHR36154:SF1">
    <property type="entry name" value="DNA-BINDING TRANSCRIPTIONAL ACTIVATOR ALPA"/>
    <property type="match status" value="1"/>
</dbReference>
<proteinExistence type="predicted"/>
<dbReference type="EMBL" id="VAFM01000001">
    <property type="protein sequence ID" value="TKW61097.1"/>
    <property type="molecule type" value="Genomic_DNA"/>
</dbReference>
<organism evidence="1 2">
    <name type="scientific">Blastochloris viridis</name>
    <name type="common">Rhodopseudomonas viridis</name>
    <dbReference type="NCBI Taxonomy" id="1079"/>
    <lineage>
        <taxon>Bacteria</taxon>
        <taxon>Pseudomonadati</taxon>
        <taxon>Pseudomonadota</taxon>
        <taxon>Alphaproteobacteria</taxon>
        <taxon>Hyphomicrobiales</taxon>
        <taxon>Blastochloridaceae</taxon>
        <taxon>Blastochloris</taxon>
    </lineage>
</organism>
<dbReference type="InterPro" id="IPR009061">
    <property type="entry name" value="DNA-bd_dom_put_sf"/>
</dbReference>
<name>A0A6N4RBJ7_BLAVI</name>
<dbReference type="Gene3D" id="1.10.238.160">
    <property type="match status" value="1"/>
</dbReference>
<dbReference type="Pfam" id="PF05930">
    <property type="entry name" value="Phage_AlpA"/>
    <property type="match status" value="1"/>
</dbReference>
<accession>A0A6N4RBJ7</accession>
<dbReference type="AlphaFoldDB" id="A0A6N4RBJ7"/>
<dbReference type="SUPFAM" id="SSF46955">
    <property type="entry name" value="Putative DNA-binding domain"/>
    <property type="match status" value="1"/>
</dbReference>
<reference evidence="1 2" key="1">
    <citation type="journal article" date="2017" name="Nat. Commun.">
        <title>In situ click chemistry generation of cyclooxygenase-2 inhibitors.</title>
        <authorList>
            <person name="Bhardwaj A."/>
            <person name="Kaur J."/>
            <person name="Wuest M."/>
            <person name="Wuest F."/>
        </authorList>
    </citation>
    <scope>NUCLEOTIDE SEQUENCE [LARGE SCALE GENOMIC DNA]</scope>
    <source>
        <strain evidence="1">S2_018_000_R2_106</strain>
    </source>
</reference>